<dbReference type="EMBL" id="UINC01014166">
    <property type="protein sequence ID" value="SVA60647.1"/>
    <property type="molecule type" value="Genomic_DNA"/>
</dbReference>
<accession>A0A381X8Z9</accession>
<dbReference type="NCBIfam" id="TIGR03573">
    <property type="entry name" value="WbuX"/>
    <property type="match status" value="1"/>
</dbReference>
<organism evidence="1">
    <name type="scientific">marine metagenome</name>
    <dbReference type="NCBI Taxonomy" id="408172"/>
    <lineage>
        <taxon>unclassified sequences</taxon>
        <taxon>metagenomes</taxon>
        <taxon>ecological metagenomes</taxon>
    </lineage>
</organism>
<dbReference type="SUPFAM" id="SSF52402">
    <property type="entry name" value="Adenine nucleotide alpha hydrolases-like"/>
    <property type="match status" value="1"/>
</dbReference>
<evidence type="ECO:0008006" key="2">
    <source>
        <dbReference type="Google" id="ProtNLM"/>
    </source>
</evidence>
<evidence type="ECO:0000313" key="1">
    <source>
        <dbReference type="EMBL" id="SVA60647.1"/>
    </source>
</evidence>
<gene>
    <name evidence="1" type="ORF">METZ01_LOCUS113501</name>
</gene>
<reference evidence="1" key="1">
    <citation type="submission" date="2018-05" db="EMBL/GenBank/DDBJ databases">
        <authorList>
            <person name="Lanie J.A."/>
            <person name="Ng W.-L."/>
            <person name="Kazmierczak K.M."/>
            <person name="Andrzejewski T.M."/>
            <person name="Davidsen T.M."/>
            <person name="Wayne K.J."/>
            <person name="Tettelin H."/>
            <person name="Glass J.I."/>
            <person name="Rusch D."/>
            <person name="Podicherti R."/>
            <person name="Tsui H.-C.T."/>
            <person name="Winkler M.E."/>
        </authorList>
    </citation>
    <scope>NUCLEOTIDE SEQUENCE</scope>
</reference>
<proteinExistence type="predicted"/>
<dbReference type="AlphaFoldDB" id="A0A381X8Z9"/>
<dbReference type="InterPro" id="IPR020022">
    <property type="entry name" value="N-acetyl_sugar_amidoTrfase"/>
</dbReference>
<sequence length="386" mass="44909">MIKYCCNCVYPETKPDLTFDEDGVCDACRFANVKDATDWDSRRKELVEIFNKFKNKDGSNYDCVIPVSGGKDSHFQTYMVKEEFGLNPLCVSYHLPEFTDLGRKNIENLKNLGVDCLEFTPNPEICRKMQKIGLIEFGDAQWPEHFGIFTVPVQVAVRYNIPLIVWGENSQAEYGGPLKDSTNRYLDSKWCKEYGTRVGGQSNSYFGPEVMLQHGIDRKFLNPYIYPSDDEIKRVGVTGIFLGSFLKWNIKNQLEKVRELGFTLHDGPSEGTFTNYENLDNKIQGIHDYFKWLKFGYGRTTDNASVQIRLNWLNREEAMKLVQEYEGKLPEKYLNEFLAQWNMNRDEFFKIADKFTNKELFKKDENGILLRDELGNLEKINYDNLE</sequence>
<protein>
    <recommendedName>
        <fullName evidence="2">Flagellin modification protein, PseA</fullName>
    </recommendedName>
</protein>
<name>A0A381X8Z9_9ZZZZ</name>